<evidence type="ECO:0000256" key="1">
    <source>
        <dbReference type="SAM" id="Phobius"/>
    </source>
</evidence>
<reference evidence="2" key="1">
    <citation type="submission" date="2023-07" db="EMBL/GenBank/DDBJ databases">
        <authorList>
            <consortium name="AG Swart"/>
            <person name="Singh M."/>
            <person name="Singh A."/>
            <person name="Seah K."/>
            <person name="Emmerich C."/>
        </authorList>
    </citation>
    <scope>NUCLEOTIDE SEQUENCE</scope>
    <source>
        <strain evidence="2">DP1</strain>
    </source>
</reference>
<comment type="caution">
    <text evidence="2">The sequence shown here is derived from an EMBL/GenBank/DDBJ whole genome shotgun (WGS) entry which is preliminary data.</text>
</comment>
<gene>
    <name evidence="2" type="ORF">ECRASSUSDP1_LOCUS26610</name>
</gene>
<keyword evidence="1" id="KW-0472">Membrane</keyword>
<keyword evidence="3" id="KW-1185">Reference proteome</keyword>
<keyword evidence="1" id="KW-1133">Transmembrane helix</keyword>
<dbReference type="Proteomes" id="UP001295684">
    <property type="component" value="Unassembled WGS sequence"/>
</dbReference>
<dbReference type="AlphaFoldDB" id="A0AAD1Y5H4"/>
<proteinExistence type="predicted"/>
<sequence length="49" mass="5630">MEPRWVTEQKDSERGFKSRLGLYSLDIQVFEIGGLSVLIIRIGSFEIES</sequence>
<evidence type="ECO:0000313" key="3">
    <source>
        <dbReference type="Proteomes" id="UP001295684"/>
    </source>
</evidence>
<keyword evidence="1" id="KW-0812">Transmembrane</keyword>
<feature type="transmembrane region" description="Helical" evidence="1">
    <location>
        <begin position="20"/>
        <end position="43"/>
    </location>
</feature>
<dbReference type="EMBL" id="CAMPGE010027438">
    <property type="protein sequence ID" value="CAI2385068.1"/>
    <property type="molecule type" value="Genomic_DNA"/>
</dbReference>
<evidence type="ECO:0000313" key="2">
    <source>
        <dbReference type="EMBL" id="CAI2385068.1"/>
    </source>
</evidence>
<organism evidence="2 3">
    <name type="scientific">Euplotes crassus</name>
    <dbReference type="NCBI Taxonomy" id="5936"/>
    <lineage>
        <taxon>Eukaryota</taxon>
        <taxon>Sar</taxon>
        <taxon>Alveolata</taxon>
        <taxon>Ciliophora</taxon>
        <taxon>Intramacronucleata</taxon>
        <taxon>Spirotrichea</taxon>
        <taxon>Hypotrichia</taxon>
        <taxon>Euplotida</taxon>
        <taxon>Euplotidae</taxon>
        <taxon>Moneuplotes</taxon>
    </lineage>
</organism>
<name>A0AAD1Y5H4_EUPCR</name>
<accession>A0AAD1Y5H4</accession>
<protein>
    <submittedName>
        <fullName evidence="2">Uncharacterized protein</fullName>
    </submittedName>
</protein>